<name>A0A167DNB6_METRR</name>
<dbReference type="OMA" id="SCTWTYV"/>
<dbReference type="OrthoDB" id="4770059at2759"/>
<keyword evidence="4" id="KW-1185">Reference proteome</keyword>
<feature type="compositionally biased region" description="Low complexity" evidence="1">
    <location>
        <begin position="1"/>
        <end position="40"/>
    </location>
</feature>
<evidence type="ECO:0000313" key="3">
    <source>
        <dbReference type="EMBL" id="OAA42627.1"/>
    </source>
</evidence>
<dbReference type="Proteomes" id="UP000243498">
    <property type="component" value="Unassembled WGS sequence"/>
</dbReference>
<keyword evidence="2" id="KW-0472">Membrane</keyword>
<comment type="caution">
    <text evidence="3">The sequence shown here is derived from an EMBL/GenBank/DDBJ whole genome shotgun (WGS) entry which is preliminary data.</text>
</comment>
<evidence type="ECO:0000256" key="2">
    <source>
        <dbReference type="SAM" id="Phobius"/>
    </source>
</evidence>
<dbReference type="AlphaFoldDB" id="A0A167DNB6"/>
<feature type="transmembrane region" description="Helical" evidence="2">
    <location>
        <begin position="214"/>
        <end position="235"/>
    </location>
</feature>
<evidence type="ECO:0000313" key="4">
    <source>
        <dbReference type="Proteomes" id="UP000243498"/>
    </source>
</evidence>
<organism evidence="3 4">
    <name type="scientific">Metarhizium rileyi (strain RCEF 4871)</name>
    <name type="common">Nomuraea rileyi</name>
    <dbReference type="NCBI Taxonomy" id="1649241"/>
    <lineage>
        <taxon>Eukaryota</taxon>
        <taxon>Fungi</taxon>
        <taxon>Dikarya</taxon>
        <taxon>Ascomycota</taxon>
        <taxon>Pezizomycotina</taxon>
        <taxon>Sordariomycetes</taxon>
        <taxon>Hypocreomycetidae</taxon>
        <taxon>Hypocreales</taxon>
        <taxon>Clavicipitaceae</taxon>
        <taxon>Metarhizium</taxon>
    </lineage>
</organism>
<keyword evidence="2" id="KW-0812">Transmembrane</keyword>
<gene>
    <name evidence="3" type="ORF">NOR_04758</name>
</gene>
<evidence type="ECO:0000256" key="1">
    <source>
        <dbReference type="SAM" id="MobiDB-lite"/>
    </source>
</evidence>
<sequence length="313" mass="33486">MASPQPGGSTLTQPTPSSPASSRSSAARTTSTSTTASLPPLVTPWGSPQSCTWTYVVSHSEESASPGAVAFLDLEPMPGARTLSCYPSGMFSYGRTGVFSPGTCPGGWTTASIHSHFDAAQVSERTTAICCSYGYTLQGSDCRRSVATGLAVPITYNNTEGSYDVLTQSTTTLYNAMLAVSTIQVLFSEQDKKELGIGSDEEDVSRTLSMGARIGIAVSVCAFILLCLGMIYFLLARRRRSREGLTQDRLMRDLKTMHERRASICNDPYAGDLSMSTSMSSMPVVYGGREPPPAYDPGRMRRLSTNLVAESGR</sequence>
<feature type="region of interest" description="Disordered" evidence="1">
    <location>
        <begin position="1"/>
        <end position="41"/>
    </location>
</feature>
<keyword evidence="2" id="KW-1133">Transmembrane helix</keyword>
<dbReference type="STRING" id="1081105.A0A167DNB6"/>
<dbReference type="EMBL" id="AZHC01000013">
    <property type="protein sequence ID" value="OAA42627.1"/>
    <property type="molecule type" value="Genomic_DNA"/>
</dbReference>
<reference evidence="3 4" key="1">
    <citation type="journal article" date="2016" name="Genome Biol. Evol.">
        <title>Divergent and convergent evolution of fungal pathogenicity.</title>
        <authorList>
            <person name="Shang Y."/>
            <person name="Xiao G."/>
            <person name="Zheng P."/>
            <person name="Cen K."/>
            <person name="Zhan S."/>
            <person name="Wang C."/>
        </authorList>
    </citation>
    <scope>NUCLEOTIDE SEQUENCE [LARGE SCALE GENOMIC DNA]</scope>
    <source>
        <strain evidence="3 4">RCEF 4871</strain>
    </source>
</reference>
<protein>
    <submittedName>
        <fullName evidence="3">Uncharacterized protein</fullName>
    </submittedName>
</protein>
<accession>A0A167DNB6</accession>
<proteinExistence type="predicted"/>